<evidence type="ECO:0000259" key="4">
    <source>
        <dbReference type="Pfam" id="PF00389"/>
    </source>
</evidence>
<protein>
    <recommendedName>
        <fullName evidence="8">D-lactate dehydrogenase</fullName>
    </recommendedName>
</protein>
<dbReference type="EMBL" id="CAJZBQ010000039">
    <property type="protein sequence ID" value="CAG9325878.1"/>
    <property type="molecule type" value="Genomic_DNA"/>
</dbReference>
<evidence type="ECO:0008006" key="8">
    <source>
        <dbReference type="Google" id="ProtNLM"/>
    </source>
</evidence>
<dbReference type="CDD" id="cd12183">
    <property type="entry name" value="LDH_like_2"/>
    <property type="match status" value="1"/>
</dbReference>
<feature type="domain" description="D-isomer specific 2-hydroxyacid dehydrogenase catalytic" evidence="4">
    <location>
        <begin position="30"/>
        <end position="332"/>
    </location>
</feature>
<gene>
    <name evidence="6" type="ORF">BSTOLATCC_MIC39661</name>
</gene>
<name>A0AAU9JVX6_9CILI</name>
<dbReference type="AlphaFoldDB" id="A0AAU9JVX6"/>
<evidence type="ECO:0000256" key="3">
    <source>
        <dbReference type="RuleBase" id="RU003719"/>
    </source>
</evidence>
<accession>A0AAU9JVX6</accession>
<dbReference type="SUPFAM" id="SSF51735">
    <property type="entry name" value="NAD(P)-binding Rossmann-fold domains"/>
    <property type="match status" value="1"/>
</dbReference>
<evidence type="ECO:0000256" key="1">
    <source>
        <dbReference type="ARBA" id="ARBA00005854"/>
    </source>
</evidence>
<dbReference type="GO" id="GO:0016616">
    <property type="term" value="F:oxidoreductase activity, acting on the CH-OH group of donors, NAD or NADP as acceptor"/>
    <property type="evidence" value="ECO:0007669"/>
    <property type="project" value="InterPro"/>
</dbReference>
<dbReference type="Gene3D" id="3.40.50.720">
    <property type="entry name" value="NAD(P)-binding Rossmann-like Domain"/>
    <property type="match status" value="2"/>
</dbReference>
<comment type="caution">
    <text evidence="6">The sequence shown here is derived from an EMBL/GenBank/DDBJ whole genome shotgun (WGS) entry which is preliminary data.</text>
</comment>
<evidence type="ECO:0000313" key="7">
    <source>
        <dbReference type="Proteomes" id="UP001162131"/>
    </source>
</evidence>
<keyword evidence="2" id="KW-0520">NAD</keyword>
<dbReference type="Pfam" id="PF00389">
    <property type="entry name" value="2-Hacid_dh"/>
    <property type="match status" value="1"/>
</dbReference>
<keyword evidence="3" id="KW-0560">Oxidoreductase</keyword>
<dbReference type="PROSITE" id="PS00065">
    <property type="entry name" value="D_2_HYDROXYACID_DH_1"/>
    <property type="match status" value="1"/>
</dbReference>
<dbReference type="InterPro" id="IPR029752">
    <property type="entry name" value="D-isomer_DH_CS1"/>
</dbReference>
<dbReference type="InterPro" id="IPR058205">
    <property type="entry name" value="D-LDH-like"/>
</dbReference>
<dbReference type="InterPro" id="IPR006140">
    <property type="entry name" value="D-isomer_DH_NAD-bd"/>
</dbReference>
<dbReference type="PANTHER" id="PTHR43026">
    <property type="entry name" value="2-HYDROXYACID DEHYDROGENASE HOMOLOG 1-RELATED"/>
    <property type="match status" value="1"/>
</dbReference>
<keyword evidence="7" id="KW-1185">Reference proteome</keyword>
<dbReference type="GO" id="GO:0051287">
    <property type="term" value="F:NAD binding"/>
    <property type="evidence" value="ECO:0007669"/>
    <property type="project" value="InterPro"/>
</dbReference>
<sequence>MARLGVYGGKQYVNDGMDAAIKELNLSEAVIPHYFKASLNIETVSLARGCVAIAIFVNDDASGAVVRELHSIGVRIILCMCAGFNMVSLETAEELGVTVARVPTYSPHAVAEFAVGMLMSLNRKIHRAFNRTRECNFEIEGLLGFDLYQKTVGVLGTGNIGSVFCKIMNGFGCKIIAYDIYHNPELAGLVEYKSLDEVLAESDVLSVFLPLYPSTYHTINEENIFKIKKGAFLVNVSRGGLIDTKALLKALKQDHFAGVALDVYEHESSIFYHDLSSTGVVDDTVMRLLSWPKVIISSHMAFFTVEAVRNIMQTTLTSLMQFLRNEKVENEVRIEVMQAK</sequence>
<dbReference type="InterPro" id="IPR006139">
    <property type="entry name" value="D-isomer_2_OHA_DH_cat_dom"/>
</dbReference>
<evidence type="ECO:0000259" key="5">
    <source>
        <dbReference type="Pfam" id="PF02826"/>
    </source>
</evidence>
<dbReference type="Proteomes" id="UP001162131">
    <property type="component" value="Unassembled WGS sequence"/>
</dbReference>
<dbReference type="PANTHER" id="PTHR43026:SF1">
    <property type="entry name" value="2-HYDROXYACID DEHYDROGENASE HOMOLOG 1-RELATED"/>
    <property type="match status" value="1"/>
</dbReference>
<dbReference type="Pfam" id="PF02826">
    <property type="entry name" value="2-Hacid_dh_C"/>
    <property type="match status" value="1"/>
</dbReference>
<proteinExistence type="inferred from homology"/>
<evidence type="ECO:0000313" key="6">
    <source>
        <dbReference type="EMBL" id="CAG9325878.1"/>
    </source>
</evidence>
<reference evidence="6" key="1">
    <citation type="submission" date="2021-09" db="EMBL/GenBank/DDBJ databases">
        <authorList>
            <consortium name="AG Swart"/>
            <person name="Singh M."/>
            <person name="Singh A."/>
            <person name="Seah K."/>
            <person name="Emmerich C."/>
        </authorList>
    </citation>
    <scope>NUCLEOTIDE SEQUENCE</scope>
    <source>
        <strain evidence="6">ATCC30299</strain>
    </source>
</reference>
<dbReference type="SUPFAM" id="SSF52283">
    <property type="entry name" value="Formate/glycerate dehydrogenase catalytic domain-like"/>
    <property type="match status" value="1"/>
</dbReference>
<dbReference type="InterPro" id="IPR036291">
    <property type="entry name" value="NAD(P)-bd_dom_sf"/>
</dbReference>
<comment type="similarity">
    <text evidence="1 3">Belongs to the D-isomer specific 2-hydroxyacid dehydrogenase family.</text>
</comment>
<organism evidence="6 7">
    <name type="scientific">Blepharisma stoltei</name>
    <dbReference type="NCBI Taxonomy" id="1481888"/>
    <lineage>
        <taxon>Eukaryota</taxon>
        <taxon>Sar</taxon>
        <taxon>Alveolata</taxon>
        <taxon>Ciliophora</taxon>
        <taxon>Postciliodesmatophora</taxon>
        <taxon>Heterotrichea</taxon>
        <taxon>Heterotrichida</taxon>
        <taxon>Blepharismidae</taxon>
        <taxon>Blepharisma</taxon>
    </lineage>
</organism>
<feature type="domain" description="D-isomer specific 2-hydroxyacid dehydrogenase NAD-binding" evidence="5">
    <location>
        <begin position="115"/>
        <end position="301"/>
    </location>
</feature>
<evidence type="ECO:0000256" key="2">
    <source>
        <dbReference type="ARBA" id="ARBA00023027"/>
    </source>
</evidence>